<name>A0A839ENS6_9HYPH</name>
<comment type="cofactor">
    <cofactor evidence="1 4">
        <name>pyridoxal 5'-phosphate</name>
        <dbReference type="ChEBI" id="CHEBI:597326"/>
    </cofactor>
</comment>
<dbReference type="InterPro" id="IPR015424">
    <property type="entry name" value="PyrdxlP-dep_Trfase"/>
</dbReference>
<comment type="caution">
    <text evidence="6">The sequence shown here is derived from an EMBL/GenBank/DDBJ whole genome shotgun (WGS) entry which is preliminary data.</text>
</comment>
<keyword evidence="6" id="KW-0456">Lyase</keyword>
<feature type="domain" description="Aminotransferase class V" evidence="5">
    <location>
        <begin position="28"/>
        <end position="385"/>
    </location>
</feature>
<dbReference type="PANTHER" id="PTHR43586">
    <property type="entry name" value="CYSTEINE DESULFURASE"/>
    <property type="match status" value="1"/>
</dbReference>
<dbReference type="Gene3D" id="3.40.640.10">
    <property type="entry name" value="Type I PLP-dependent aspartate aminotransferase-like (Major domain)"/>
    <property type="match status" value="1"/>
</dbReference>
<evidence type="ECO:0000256" key="2">
    <source>
        <dbReference type="ARBA" id="ARBA00022898"/>
    </source>
</evidence>
<dbReference type="Proteomes" id="UP000549052">
    <property type="component" value="Unassembled WGS sequence"/>
</dbReference>
<dbReference type="SUPFAM" id="SSF53383">
    <property type="entry name" value="PLP-dependent transferases"/>
    <property type="match status" value="1"/>
</dbReference>
<dbReference type="AlphaFoldDB" id="A0A839ENS6"/>
<evidence type="ECO:0000256" key="4">
    <source>
        <dbReference type="RuleBase" id="RU004504"/>
    </source>
</evidence>
<reference evidence="6 7" key="1">
    <citation type="submission" date="2020-07" db="EMBL/GenBank/DDBJ databases">
        <title>Genomic Encyclopedia of Type Strains, Phase IV (KMG-V): Genome sequencing to study the core and pangenomes of soil and plant-associated prokaryotes.</title>
        <authorList>
            <person name="Whitman W."/>
        </authorList>
    </citation>
    <scope>NUCLEOTIDE SEQUENCE [LARGE SCALE GENOMIC DNA]</scope>
    <source>
        <strain evidence="6 7">AN3</strain>
    </source>
</reference>
<dbReference type="GO" id="GO:0016829">
    <property type="term" value="F:lyase activity"/>
    <property type="evidence" value="ECO:0007669"/>
    <property type="project" value="UniProtKB-KW"/>
</dbReference>
<dbReference type="EMBL" id="JACGXN010000005">
    <property type="protein sequence ID" value="MBA8879898.1"/>
    <property type="molecule type" value="Genomic_DNA"/>
</dbReference>
<sequence>MTQALDIEQLRSETPGCAISTHFNHSGSSLPSNTVLAVVTEHLQRESLYGPMEAAANAASQIDEARADAAGLICATPAEIAFSSSGSAAWGLAFAALPPLVAGDRILVGRQEWGGNLSTMQAAAKRAGARVETIPVNEDGSVDANALAAMIDDRVRLVALTWLPANGGLINDAAAIGKVTKAAGIPYFIDAAQALGQLPVDVSAIGCDMLKGSGRKFLRGPRGAAILYLRKAFLENLEPAYLDVLSSTWGEDGPNVRSDAQRFETSEKPIALLLGLGAALKHARSLGVEAIRHRIRELSGQLRDQLGAIPGVTIHDLGTEKSGLVSFTVAGMAPQTIRSKLAEKRITIAANGIPYTPLDMMARGLNEVARASVSYLNTTDEIDRLCDNVAALVQQAA</sequence>
<accession>A0A839ENS6</accession>
<dbReference type="PROSITE" id="PS00595">
    <property type="entry name" value="AA_TRANSFER_CLASS_5"/>
    <property type="match status" value="1"/>
</dbReference>
<organism evidence="6 7">
    <name type="scientific">Phyllobacterium myrsinacearum</name>
    <dbReference type="NCBI Taxonomy" id="28101"/>
    <lineage>
        <taxon>Bacteria</taxon>
        <taxon>Pseudomonadati</taxon>
        <taxon>Pseudomonadota</taxon>
        <taxon>Alphaproteobacteria</taxon>
        <taxon>Hyphomicrobiales</taxon>
        <taxon>Phyllobacteriaceae</taxon>
        <taxon>Phyllobacterium</taxon>
    </lineage>
</organism>
<dbReference type="PANTHER" id="PTHR43586:SF24">
    <property type="entry name" value="BLR4730 PROTEIN"/>
    <property type="match status" value="1"/>
</dbReference>
<dbReference type="InterPro" id="IPR015421">
    <property type="entry name" value="PyrdxlP-dep_Trfase_major"/>
</dbReference>
<evidence type="ECO:0000256" key="3">
    <source>
        <dbReference type="RuleBase" id="RU004075"/>
    </source>
</evidence>
<keyword evidence="7" id="KW-1185">Reference proteome</keyword>
<evidence type="ECO:0000259" key="5">
    <source>
        <dbReference type="Pfam" id="PF00266"/>
    </source>
</evidence>
<evidence type="ECO:0000313" key="7">
    <source>
        <dbReference type="Proteomes" id="UP000549052"/>
    </source>
</evidence>
<dbReference type="InterPro" id="IPR020578">
    <property type="entry name" value="Aminotrans_V_PyrdxlP_BS"/>
</dbReference>
<dbReference type="Gene3D" id="3.90.1150.10">
    <property type="entry name" value="Aspartate Aminotransferase, domain 1"/>
    <property type="match status" value="1"/>
</dbReference>
<evidence type="ECO:0000256" key="1">
    <source>
        <dbReference type="ARBA" id="ARBA00001933"/>
    </source>
</evidence>
<dbReference type="InterPro" id="IPR015422">
    <property type="entry name" value="PyrdxlP-dep_Trfase_small"/>
</dbReference>
<protein>
    <submittedName>
        <fullName evidence="6">Selenocysteine lyase/cysteine desulfurase</fullName>
    </submittedName>
</protein>
<dbReference type="InterPro" id="IPR000192">
    <property type="entry name" value="Aminotrans_V_dom"/>
</dbReference>
<gene>
    <name evidence="6" type="ORF">FHW16_003617</name>
</gene>
<comment type="similarity">
    <text evidence="3">Belongs to the class-V pyridoxal-phosphate-dependent aminotransferase family.</text>
</comment>
<dbReference type="Pfam" id="PF00266">
    <property type="entry name" value="Aminotran_5"/>
    <property type="match status" value="1"/>
</dbReference>
<dbReference type="RefSeq" id="WP_182550531.1">
    <property type="nucleotide sequence ID" value="NZ_JACGXN010000005.1"/>
</dbReference>
<proteinExistence type="inferred from homology"/>
<evidence type="ECO:0000313" key="6">
    <source>
        <dbReference type="EMBL" id="MBA8879898.1"/>
    </source>
</evidence>
<keyword evidence="2" id="KW-0663">Pyridoxal phosphate</keyword>